<proteinExistence type="predicted"/>
<protein>
    <submittedName>
        <fullName evidence="1">Uncharacterized protein</fullName>
    </submittedName>
</protein>
<evidence type="ECO:0000313" key="1">
    <source>
        <dbReference type="EMBL" id="MED6156317.1"/>
    </source>
</evidence>
<organism evidence="1 2">
    <name type="scientific">Stylosanthes scabra</name>
    <dbReference type="NCBI Taxonomy" id="79078"/>
    <lineage>
        <taxon>Eukaryota</taxon>
        <taxon>Viridiplantae</taxon>
        <taxon>Streptophyta</taxon>
        <taxon>Embryophyta</taxon>
        <taxon>Tracheophyta</taxon>
        <taxon>Spermatophyta</taxon>
        <taxon>Magnoliopsida</taxon>
        <taxon>eudicotyledons</taxon>
        <taxon>Gunneridae</taxon>
        <taxon>Pentapetalae</taxon>
        <taxon>rosids</taxon>
        <taxon>fabids</taxon>
        <taxon>Fabales</taxon>
        <taxon>Fabaceae</taxon>
        <taxon>Papilionoideae</taxon>
        <taxon>50 kb inversion clade</taxon>
        <taxon>dalbergioids sensu lato</taxon>
        <taxon>Dalbergieae</taxon>
        <taxon>Pterocarpus clade</taxon>
        <taxon>Stylosanthes</taxon>
    </lineage>
</organism>
<gene>
    <name evidence="1" type="ORF">PIB30_013349</name>
</gene>
<evidence type="ECO:0000313" key="2">
    <source>
        <dbReference type="Proteomes" id="UP001341840"/>
    </source>
</evidence>
<dbReference type="Proteomes" id="UP001341840">
    <property type="component" value="Unassembled WGS sequence"/>
</dbReference>
<name>A0ABU6U591_9FABA</name>
<keyword evidence="2" id="KW-1185">Reference proteome</keyword>
<accession>A0ABU6U591</accession>
<dbReference type="EMBL" id="JASCZI010120863">
    <property type="protein sequence ID" value="MED6156317.1"/>
    <property type="molecule type" value="Genomic_DNA"/>
</dbReference>
<sequence length="115" mass="12728">MEEDAFEREIEFPILEEQSCNDLYHVVHVIKAQVQSLFPDFDVSVLDPNKGYPKGFHEKSKLGNVADKTRSNGVRSLRHGFTTVITGKSALAPGDNGFLKSSFSPSSWIADSNAK</sequence>
<comment type="caution">
    <text evidence="1">The sequence shown here is derived from an EMBL/GenBank/DDBJ whole genome shotgun (WGS) entry which is preliminary data.</text>
</comment>
<reference evidence="1 2" key="1">
    <citation type="journal article" date="2023" name="Plants (Basel)">
        <title>Bridging the Gap: Combining Genomics and Transcriptomics Approaches to Understand Stylosanthes scabra, an Orphan Legume from the Brazilian Caatinga.</title>
        <authorList>
            <person name="Ferreira-Neto J.R.C."/>
            <person name="da Silva M.D."/>
            <person name="Binneck E."/>
            <person name="de Melo N.F."/>
            <person name="da Silva R.H."/>
            <person name="de Melo A.L.T.M."/>
            <person name="Pandolfi V."/>
            <person name="Bustamante F.O."/>
            <person name="Brasileiro-Vidal A.C."/>
            <person name="Benko-Iseppon A.M."/>
        </authorList>
    </citation>
    <scope>NUCLEOTIDE SEQUENCE [LARGE SCALE GENOMIC DNA]</scope>
    <source>
        <tissue evidence="1">Leaves</tissue>
    </source>
</reference>